<keyword evidence="6 9" id="KW-0418">Kinase</keyword>
<dbReference type="AlphaFoldDB" id="A0A4Q9UZE7"/>
<dbReference type="NCBIfam" id="TIGR00744">
    <property type="entry name" value="ROK_glcA_fam"/>
    <property type="match status" value="1"/>
</dbReference>
<dbReference type="InterPro" id="IPR043129">
    <property type="entry name" value="ATPase_NBD"/>
</dbReference>
<evidence type="ECO:0000256" key="5">
    <source>
        <dbReference type="ARBA" id="ARBA00022741"/>
    </source>
</evidence>
<dbReference type="InterPro" id="IPR000600">
    <property type="entry name" value="ROK"/>
</dbReference>
<dbReference type="OrthoDB" id="9810372at2"/>
<keyword evidence="10" id="KW-1185">Reference proteome</keyword>
<keyword evidence="7" id="KW-0067">ATP-binding</keyword>
<evidence type="ECO:0000256" key="1">
    <source>
        <dbReference type="ARBA" id="ARBA00006479"/>
    </source>
</evidence>
<evidence type="ECO:0000256" key="2">
    <source>
        <dbReference type="ARBA" id="ARBA00012323"/>
    </source>
</evidence>
<keyword evidence="5" id="KW-0547">Nucleotide-binding</keyword>
<dbReference type="SUPFAM" id="SSF53067">
    <property type="entry name" value="Actin-like ATPase domain"/>
    <property type="match status" value="1"/>
</dbReference>
<dbReference type="EMBL" id="SJDT01000004">
    <property type="protein sequence ID" value="TBW21395.1"/>
    <property type="molecule type" value="Genomic_DNA"/>
</dbReference>
<dbReference type="RefSeq" id="WP_131281105.1">
    <property type="nucleotide sequence ID" value="NZ_JBHSLR010000006.1"/>
</dbReference>
<dbReference type="InterPro" id="IPR004654">
    <property type="entry name" value="ROK_glcA"/>
</dbReference>
<dbReference type="GO" id="GO:0005524">
    <property type="term" value="F:ATP binding"/>
    <property type="evidence" value="ECO:0007669"/>
    <property type="project" value="UniProtKB-KW"/>
</dbReference>
<dbReference type="InterPro" id="IPR049874">
    <property type="entry name" value="ROK_cs"/>
</dbReference>
<reference evidence="9 10" key="1">
    <citation type="submission" date="2019-02" db="EMBL/GenBank/DDBJ databases">
        <title>Arcanobacterium bovis sp. nov., isolated from the milk of a cow with mastitis.</title>
        <authorList>
            <person name="Sammra O."/>
            <person name="Foster G."/>
            <person name="Hassan A."/>
            <person name="Alssahen M."/>
            <person name="Laemmler C."/>
            <person name="Borowiak M."/>
            <person name="Malorny B."/>
            <person name="Abdulmawjood A."/>
        </authorList>
    </citation>
    <scope>NUCLEOTIDE SEQUENCE [LARGE SCALE GENOMIC DNA]</scope>
    <source>
        <strain evidence="9 10">C605018/01/1</strain>
    </source>
</reference>
<dbReference type="Pfam" id="PF00480">
    <property type="entry name" value="ROK"/>
    <property type="match status" value="1"/>
</dbReference>
<sequence length="313" mass="32616">MTLTIGVDVGGTKIAAGVVNEDGEILAISRKPTPAKDAQQSVQTIIDVINDLKESYDVDAVGIGAPGFIDNSRSSVILAPNMCWQNEPLAMKVAQAVSLPVFLENDANAAAWGEYRFGAAKGRSSAITVTVGTGIGGGVIMEGNLLRGSYGFAAEIGHMNMVPEGLLCGCGENGCWEMYASGNALVRLAKERATKSPALAQRMLELAEGNVEAINGYTVTQAAQDGDRAARACFHDLGRWLGQGIADLAAIFDPEVFVLSGGVSEAGDLLLAPVRNAFEMRLTARTLRPLPAMVLATLGNQAGLIGAANLALQ</sequence>
<dbReference type="PANTHER" id="PTHR18964">
    <property type="entry name" value="ROK (REPRESSOR, ORF, KINASE) FAMILY"/>
    <property type="match status" value="1"/>
</dbReference>
<evidence type="ECO:0000256" key="7">
    <source>
        <dbReference type="ARBA" id="ARBA00022840"/>
    </source>
</evidence>
<keyword evidence="4 9" id="KW-0808">Transferase</keyword>
<evidence type="ECO:0000256" key="8">
    <source>
        <dbReference type="ARBA" id="ARBA00032386"/>
    </source>
</evidence>
<evidence type="ECO:0000313" key="10">
    <source>
        <dbReference type="Proteomes" id="UP000293036"/>
    </source>
</evidence>
<evidence type="ECO:0000256" key="6">
    <source>
        <dbReference type="ARBA" id="ARBA00022777"/>
    </source>
</evidence>
<comment type="similarity">
    <text evidence="1">Belongs to the ROK (NagC/XylR) family.</text>
</comment>
<evidence type="ECO:0000256" key="4">
    <source>
        <dbReference type="ARBA" id="ARBA00022679"/>
    </source>
</evidence>
<accession>A0A4Q9UZE7</accession>
<dbReference type="EC" id="2.7.1.2" evidence="2"/>
<evidence type="ECO:0000256" key="3">
    <source>
        <dbReference type="ARBA" id="ARBA00014701"/>
    </source>
</evidence>
<gene>
    <name evidence="9" type="ORF">EZJ44_05445</name>
</gene>
<name>A0A4Q9UZE7_9ACTO</name>
<dbReference type="PROSITE" id="PS01125">
    <property type="entry name" value="ROK"/>
    <property type="match status" value="1"/>
</dbReference>
<dbReference type="Proteomes" id="UP000293036">
    <property type="component" value="Unassembled WGS sequence"/>
</dbReference>
<evidence type="ECO:0000313" key="9">
    <source>
        <dbReference type="EMBL" id="TBW21395.1"/>
    </source>
</evidence>
<dbReference type="GO" id="GO:0004340">
    <property type="term" value="F:glucokinase activity"/>
    <property type="evidence" value="ECO:0007669"/>
    <property type="project" value="UniProtKB-EC"/>
</dbReference>
<dbReference type="GO" id="GO:0005737">
    <property type="term" value="C:cytoplasm"/>
    <property type="evidence" value="ECO:0007669"/>
    <property type="project" value="InterPro"/>
</dbReference>
<protein>
    <recommendedName>
        <fullName evidence="3">Glucokinase</fullName>
        <ecNumber evidence="2">2.7.1.2</ecNumber>
    </recommendedName>
    <alternativeName>
        <fullName evidence="8">Glucose kinase</fullName>
    </alternativeName>
</protein>
<organism evidence="9 10">
    <name type="scientific">Arcanobacterium bovis</name>
    <dbReference type="NCBI Taxonomy" id="2529275"/>
    <lineage>
        <taxon>Bacteria</taxon>
        <taxon>Bacillati</taxon>
        <taxon>Actinomycetota</taxon>
        <taxon>Actinomycetes</taxon>
        <taxon>Actinomycetales</taxon>
        <taxon>Actinomycetaceae</taxon>
        <taxon>Arcanobacterium</taxon>
    </lineage>
</organism>
<dbReference type="CDD" id="cd24061">
    <property type="entry name" value="ASKHA_NBD_ROK_SgGLK-like"/>
    <property type="match status" value="1"/>
</dbReference>
<dbReference type="PANTHER" id="PTHR18964:SF173">
    <property type="entry name" value="GLUCOKINASE"/>
    <property type="match status" value="1"/>
</dbReference>
<proteinExistence type="inferred from homology"/>
<dbReference type="GO" id="GO:0006096">
    <property type="term" value="P:glycolytic process"/>
    <property type="evidence" value="ECO:0007669"/>
    <property type="project" value="InterPro"/>
</dbReference>
<dbReference type="Gene3D" id="3.30.420.40">
    <property type="match status" value="2"/>
</dbReference>
<comment type="caution">
    <text evidence="9">The sequence shown here is derived from an EMBL/GenBank/DDBJ whole genome shotgun (WGS) entry which is preliminary data.</text>
</comment>